<reference evidence="2 3" key="1">
    <citation type="journal article" date="2013" name="Appl. Environ. Microbiol.">
        <title>Genome analysis suggests that the soil oligotrophic bacterium Agromonas oligotrophica (Bradyrhizobium oligotrophicum) is a nitrogen-fixing symbiont of Aeschynomene indica.</title>
        <authorList>
            <person name="Okubo T."/>
            <person name="Fukushima S."/>
            <person name="Itakura M."/>
            <person name="Oshima K."/>
            <person name="Longtonglang A."/>
            <person name="Teaumroong N."/>
            <person name="Mitsui H."/>
            <person name="Hattori M."/>
            <person name="Hattori R."/>
            <person name="Hattori T."/>
            <person name="Minamisawa K."/>
        </authorList>
    </citation>
    <scope>NUCLEOTIDE SEQUENCE [LARGE SCALE GENOMIC DNA]</scope>
    <source>
        <strain evidence="2 3">S58</strain>
    </source>
</reference>
<evidence type="ECO:0000313" key="2">
    <source>
        <dbReference type="EMBL" id="BAM92012.1"/>
    </source>
</evidence>
<evidence type="ECO:0000259" key="1">
    <source>
        <dbReference type="PROSITE" id="PS51186"/>
    </source>
</evidence>
<keyword evidence="2" id="KW-0808">Transferase</keyword>
<dbReference type="RefSeq" id="WP_015669097.1">
    <property type="nucleotide sequence ID" value="NC_020453.1"/>
</dbReference>
<dbReference type="SUPFAM" id="SSF55729">
    <property type="entry name" value="Acyl-CoA N-acyltransferases (Nat)"/>
    <property type="match status" value="1"/>
</dbReference>
<name>M4ZDW0_9BRAD</name>
<dbReference type="GeneID" id="301819747"/>
<proteinExistence type="predicted"/>
<dbReference type="InterPro" id="IPR000182">
    <property type="entry name" value="GNAT_dom"/>
</dbReference>
<dbReference type="EMBL" id="AP012603">
    <property type="protein sequence ID" value="BAM92012.1"/>
    <property type="molecule type" value="Genomic_DNA"/>
</dbReference>
<evidence type="ECO:0000313" key="3">
    <source>
        <dbReference type="Proteomes" id="UP000011841"/>
    </source>
</evidence>
<protein>
    <submittedName>
        <fullName evidence="2">N-acetyltransferase GCN5</fullName>
    </submittedName>
</protein>
<accession>M4ZDW0</accession>
<dbReference type="Gene3D" id="3.40.630.30">
    <property type="match status" value="1"/>
</dbReference>
<gene>
    <name evidence="2" type="ORF">S58_60360</name>
</gene>
<keyword evidence="3" id="KW-1185">Reference proteome</keyword>
<organism evidence="2 3">
    <name type="scientific">Bradyrhizobium oligotrophicum S58</name>
    <dbReference type="NCBI Taxonomy" id="1245469"/>
    <lineage>
        <taxon>Bacteria</taxon>
        <taxon>Pseudomonadati</taxon>
        <taxon>Pseudomonadota</taxon>
        <taxon>Alphaproteobacteria</taxon>
        <taxon>Hyphomicrobiales</taxon>
        <taxon>Nitrobacteraceae</taxon>
        <taxon>Bradyrhizobium</taxon>
    </lineage>
</organism>
<dbReference type="PROSITE" id="PS51186">
    <property type="entry name" value="GNAT"/>
    <property type="match status" value="1"/>
</dbReference>
<dbReference type="AlphaFoldDB" id="M4ZDW0"/>
<dbReference type="PATRIC" id="fig|1245469.3.peg.6172"/>
<dbReference type="Proteomes" id="UP000011841">
    <property type="component" value="Chromosome"/>
</dbReference>
<feature type="domain" description="N-acetyltransferase" evidence="1">
    <location>
        <begin position="11"/>
        <end position="155"/>
    </location>
</feature>
<sequence>MTDEADVTNDIKLRFGRPDDFAALRSLRDKVFCDELGIQERSYHDVIFDWYSKNVVLLAGNRVIGAVRLAYIRDWQEYYVSYLCLAAQYRRKAHLRLLFGAIILLMKRNGIRSIRADSSDANLMMYQALGCVPIGGKFKKPGFVCDWTPMRYDLGVNAAAEASLSERAAAHFEPWTESDLTWVFDTVFHRCDTASAFGATFESLLEKGLIPGHLPYLARPDRVIGLLRDEPFTLHLRTVEVRSDDNEFVSATSTASPTRPACPDRSTVTASSRFAHLNARISSKTLVAVLLDSEALVLARLYALLTCKHLFELNDWGELPSLCQPSVASVTAVIGPADRALSKAVLLAAQRRCAIGLLTAADLPALSSTLLGSYLNFIGPTQVAMAVRPVGPGSYEALTGACGRGLSPGFSSLACGPDMTVVAIGPYHFLILPAGICRTAVAAISELLKDGHAIGQSVRLVREDYLGDEPILLMGDPSLRLDIAPSEKNVEETRRLATVSDGWSC</sequence>
<dbReference type="GO" id="GO:0016747">
    <property type="term" value="F:acyltransferase activity, transferring groups other than amino-acyl groups"/>
    <property type="evidence" value="ECO:0007669"/>
    <property type="project" value="InterPro"/>
</dbReference>
<dbReference type="InterPro" id="IPR016181">
    <property type="entry name" value="Acyl_CoA_acyltransferase"/>
</dbReference>
<dbReference type="OrthoDB" id="9554572at2"/>
<dbReference type="STRING" id="1245469.S58_60360"/>
<dbReference type="KEGG" id="aol:S58_60360"/>
<dbReference type="HOGENOM" id="CLU_539341_0_0_5"/>